<sequence>MPFPSKQQTANNERANERTNERASEEPKELNNTMVSPSLSTSFSSTASSSSSSSSSRKGGMRPPTSPTATSSIQVVVRVRPLNERETKHGTLPVVSASTSDKTVTVIKGTGSRQIKSSYKFDNVFTSFSTQEDVFEATLRPIIRDVLMGYESTVFAYGQTGTGKTHTMEGDLSETDQHGVIPRSVAAIFDALKKNPEYISSTVYCSLLEIYNEELSDLLGVDNGNNNSNNNNKWGGNASANSGTTTATTKLAIMEGENGPFCRGLSETKVTSASDLLTLMQIAHQQRQTGETDMNKESSRSHCIFTLRVEAKRQLVDGSILEVGGKLHCVDLAGSECAKSCGNAGRHQAARERERMNINRSLLTLGRVVKLLKQKSEQNGSSSINSIRIPYRDSKLTRILQESLGGRCKTCLIATISPSVTAIEESMSTLNYAQAANGIINKPVTTSQMTVGGGSSFAFDINNKSSMEGAAGASVEHWHEMECRLEYMQSQVEEAQQALARKHIQQQELMERAETAELGQQLAERNHEKATHEISVLERKVEVVTHQLEESEQSLRETRTILKATQQTEVLLTKEATSLLQVLKTTITDGDRMHQDLLQKRKEEMNRKTATNDYRTNQISLLNELLQNLGRIQEVQQKHSIKFGTAKKDHNLRELQFLKEHSAVVEQMKKDCVSEIEGLRQSTQNELLPVIQRLVSSSKEKLNGLSTLFNCGDERLKFNCQSVLSRLVENSNRISELETAYRSSSEIVLDIIANQLKASKEHLSMAAAEITAALEEAKANRQAQRGTLSKSIGDFRNRCHGSIDEMGSMSTSHTAALHKAVKEIEGGQESRSSILQSISNMDGYLTEKNGEYVKKLEEQCSILKQQHETLVKSRQNQQQMNKALVTKVMSGMQALIENEMQSVNQFQSETFDSFLTANEETKSYNDILHQTTSDAFEHLGSTNTQLKSDIQQNFDGQNYLGETLERESSTFDSDMSTVMEGLRNPLDAFVNKSKDSLQTSEKEDCTTTKSIIHKARTQIETATNKFASTIQKGAEKGMSNLQESTERGWEYVREEVIQTVRNDVHQIQDHQRQVWATARKDLVAIDKKFDHGEKTVREQVRKGLEFAASLEQCLDVGVNERLATSINQQQEHIEGSQWMETAQQLQDKILKSQITNSTDLVSSSSEQLEGLARDVHRVHEEPAEIPDRYVPVYSEGLSSTKNSQLIFRNAELRDDGQVEHSKENAPMMSMDVVSNVNINIDSEKSSCASNNNVAVLKVRSGVNSTPSSTNRMKNVRSNTNESPPLKRVAADNKTKTTISKGLRKRSKRAKVVHK</sequence>
<dbReference type="InterPro" id="IPR001752">
    <property type="entry name" value="Kinesin_motor_dom"/>
</dbReference>
<dbReference type="CDD" id="cd00106">
    <property type="entry name" value="KISc"/>
    <property type="match status" value="1"/>
</dbReference>
<feature type="coiled-coil region" evidence="10">
    <location>
        <begin position="492"/>
        <end position="568"/>
    </location>
</feature>
<keyword evidence="3" id="KW-0493">Microtubule</keyword>
<evidence type="ECO:0000256" key="10">
    <source>
        <dbReference type="SAM" id="Coils"/>
    </source>
</evidence>
<evidence type="ECO:0000256" key="6">
    <source>
        <dbReference type="ARBA" id="ARBA00023175"/>
    </source>
</evidence>
<dbReference type="InterPro" id="IPR036961">
    <property type="entry name" value="Kinesin_motor_dom_sf"/>
</dbReference>
<dbReference type="GO" id="GO:0007018">
    <property type="term" value="P:microtubule-based movement"/>
    <property type="evidence" value="ECO:0007669"/>
    <property type="project" value="InterPro"/>
</dbReference>
<dbReference type="EMBL" id="HBIX01014119">
    <property type="protein sequence ID" value="CAE0717612.1"/>
    <property type="molecule type" value="Transcribed_RNA"/>
</dbReference>
<keyword evidence="10" id="KW-0175">Coiled coil</keyword>
<feature type="compositionally biased region" description="Basic and acidic residues" evidence="11">
    <location>
        <begin position="14"/>
        <end position="29"/>
    </location>
</feature>
<feature type="region of interest" description="Disordered" evidence="11">
    <location>
        <begin position="1262"/>
        <end position="1314"/>
    </location>
</feature>
<evidence type="ECO:0000313" key="13">
    <source>
        <dbReference type="EMBL" id="CAE0717612.1"/>
    </source>
</evidence>
<feature type="compositionally biased region" description="Basic residues" evidence="11">
    <location>
        <begin position="1301"/>
        <end position="1314"/>
    </location>
</feature>
<dbReference type="GO" id="GO:0072686">
    <property type="term" value="C:mitotic spindle"/>
    <property type="evidence" value="ECO:0007669"/>
    <property type="project" value="TreeGrafter"/>
</dbReference>
<comment type="subcellular location">
    <subcellularLocation>
        <location evidence="1">Cytoplasm</location>
        <location evidence="1">Cytoskeleton</location>
    </subcellularLocation>
</comment>
<comment type="similarity">
    <text evidence="8">Belongs to the TRAFAC class myosin-kinesin ATPase superfamily. Kinesin family. KIN-5/BimC subfamily.</text>
</comment>
<evidence type="ECO:0000256" key="8">
    <source>
        <dbReference type="ARBA" id="ARBA00034704"/>
    </source>
</evidence>
<reference evidence="13" key="1">
    <citation type="submission" date="2021-01" db="EMBL/GenBank/DDBJ databases">
        <authorList>
            <person name="Corre E."/>
            <person name="Pelletier E."/>
            <person name="Niang G."/>
            <person name="Scheremetjew M."/>
            <person name="Finn R."/>
            <person name="Kale V."/>
            <person name="Holt S."/>
            <person name="Cochrane G."/>
            <person name="Meng A."/>
            <person name="Brown T."/>
            <person name="Cohen L."/>
        </authorList>
    </citation>
    <scope>NUCLEOTIDE SEQUENCE</scope>
    <source>
        <strain evidence="13">10249 10 AB</strain>
    </source>
</reference>
<dbReference type="PANTHER" id="PTHR47970">
    <property type="entry name" value="KINESIN-LIKE PROTEIN KIF11"/>
    <property type="match status" value="1"/>
</dbReference>
<gene>
    <name evidence="13" type="ORF">PAUS00366_LOCUS10364</name>
</gene>
<dbReference type="PANTHER" id="PTHR47970:SF12">
    <property type="entry name" value="KINESIN FAMILY MEMBER 11"/>
    <property type="match status" value="1"/>
</dbReference>
<dbReference type="GO" id="GO:0008574">
    <property type="term" value="F:plus-end-directed microtubule motor activity"/>
    <property type="evidence" value="ECO:0007669"/>
    <property type="project" value="TreeGrafter"/>
</dbReference>
<evidence type="ECO:0000256" key="1">
    <source>
        <dbReference type="ARBA" id="ARBA00004245"/>
    </source>
</evidence>
<feature type="compositionally biased region" description="Polar residues" evidence="11">
    <location>
        <begin position="1262"/>
        <end position="1282"/>
    </location>
</feature>
<evidence type="ECO:0000259" key="12">
    <source>
        <dbReference type="PROSITE" id="PS50067"/>
    </source>
</evidence>
<feature type="region of interest" description="Disordered" evidence="11">
    <location>
        <begin position="1"/>
        <end position="75"/>
    </location>
</feature>
<evidence type="ECO:0000256" key="4">
    <source>
        <dbReference type="ARBA" id="ARBA00022741"/>
    </source>
</evidence>
<protein>
    <recommendedName>
        <fullName evidence="12">Kinesin motor domain-containing protein</fullName>
    </recommendedName>
</protein>
<dbReference type="Gene3D" id="3.40.850.10">
    <property type="entry name" value="Kinesin motor domain"/>
    <property type="match status" value="1"/>
</dbReference>
<feature type="domain" description="Kinesin motor" evidence="12">
    <location>
        <begin position="72"/>
        <end position="439"/>
    </location>
</feature>
<evidence type="ECO:0000256" key="11">
    <source>
        <dbReference type="SAM" id="MobiDB-lite"/>
    </source>
</evidence>
<dbReference type="SMART" id="SM00129">
    <property type="entry name" value="KISc"/>
    <property type="match status" value="1"/>
</dbReference>
<dbReference type="PROSITE" id="PS50067">
    <property type="entry name" value="KINESIN_MOTOR_2"/>
    <property type="match status" value="1"/>
</dbReference>
<dbReference type="PRINTS" id="PR00380">
    <property type="entry name" value="KINESINHEAVY"/>
</dbReference>
<dbReference type="InterPro" id="IPR027417">
    <property type="entry name" value="P-loop_NTPase"/>
</dbReference>
<dbReference type="GO" id="GO:0090307">
    <property type="term" value="P:mitotic spindle assembly"/>
    <property type="evidence" value="ECO:0007669"/>
    <property type="project" value="TreeGrafter"/>
</dbReference>
<keyword evidence="2" id="KW-0963">Cytoplasm</keyword>
<dbReference type="GO" id="GO:0051231">
    <property type="term" value="P:spindle elongation"/>
    <property type="evidence" value="ECO:0007669"/>
    <property type="project" value="TreeGrafter"/>
</dbReference>
<feature type="compositionally biased region" description="Low complexity" evidence="11">
    <location>
        <begin position="36"/>
        <end position="56"/>
    </location>
</feature>
<dbReference type="GO" id="GO:0005876">
    <property type="term" value="C:spindle microtubule"/>
    <property type="evidence" value="ECO:0007669"/>
    <property type="project" value="TreeGrafter"/>
</dbReference>
<dbReference type="Pfam" id="PF00225">
    <property type="entry name" value="Kinesin"/>
    <property type="match status" value="1"/>
</dbReference>
<evidence type="ECO:0000256" key="5">
    <source>
        <dbReference type="ARBA" id="ARBA00022840"/>
    </source>
</evidence>
<name>A0A7S4AJM9_9STRA</name>
<accession>A0A7S4AJM9</accession>
<evidence type="ECO:0000256" key="3">
    <source>
        <dbReference type="ARBA" id="ARBA00022701"/>
    </source>
</evidence>
<dbReference type="SUPFAM" id="SSF52540">
    <property type="entry name" value="P-loop containing nucleoside triphosphate hydrolases"/>
    <property type="match status" value="1"/>
</dbReference>
<dbReference type="InterPro" id="IPR047149">
    <property type="entry name" value="KIF11-like"/>
</dbReference>
<keyword evidence="5 9" id="KW-0067">ATP-binding</keyword>
<dbReference type="FunFam" id="3.40.850.10:FF:000019">
    <property type="entry name" value="Kinesin-like protein KIN-5D"/>
    <property type="match status" value="1"/>
</dbReference>
<organism evidence="13">
    <name type="scientific">Pseudo-nitzschia australis</name>
    <dbReference type="NCBI Taxonomy" id="44445"/>
    <lineage>
        <taxon>Eukaryota</taxon>
        <taxon>Sar</taxon>
        <taxon>Stramenopiles</taxon>
        <taxon>Ochrophyta</taxon>
        <taxon>Bacillariophyta</taxon>
        <taxon>Bacillariophyceae</taxon>
        <taxon>Bacillariophycidae</taxon>
        <taxon>Bacillariales</taxon>
        <taxon>Bacillariaceae</taxon>
        <taxon>Pseudo-nitzschia</taxon>
    </lineage>
</organism>
<dbReference type="GO" id="GO:0008017">
    <property type="term" value="F:microtubule binding"/>
    <property type="evidence" value="ECO:0007669"/>
    <property type="project" value="InterPro"/>
</dbReference>
<evidence type="ECO:0000256" key="2">
    <source>
        <dbReference type="ARBA" id="ARBA00022490"/>
    </source>
</evidence>
<evidence type="ECO:0000256" key="9">
    <source>
        <dbReference type="PROSITE-ProRule" id="PRU00283"/>
    </source>
</evidence>
<evidence type="ECO:0000256" key="7">
    <source>
        <dbReference type="ARBA" id="ARBA00023212"/>
    </source>
</evidence>
<keyword evidence="6 9" id="KW-0505">Motor protein</keyword>
<keyword evidence="4 9" id="KW-0547">Nucleotide-binding</keyword>
<dbReference type="GO" id="GO:0005524">
    <property type="term" value="F:ATP binding"/>
    <property type="evidence" value="ECO:0007669"/>
    <property type="project" value="UniProtKB-UniRule"/>
</dbReference>
<keyword evidence="7" id="KW-0206">Cytoskeleton</keyword>
<proteinExistence type="inferred from homology"/>
<feature type="binding site" evidence="9">
    <location>
        <begin position="158"/>
        <end position="165"/>
    </location>
    <ligand>
        <name>ATP</name>
        <dbReference type="ChEBI" id="CHEBI:30616"/>
    </ligand>
</feature>